<dbReference type="InterPro" id="IPR016024">
    <property type="entry name" value="ARM-type_fold"/>
</dbReference>
<dbReference type="AlphaFoldDB" id="X6MJV0"/>
<keyword evidence="2" id="KW-0813">Transport</keyword>
<proteinExistence type="predicted"/>
<dbReference type="InterPro" id="IPR040122">
    <property type="entry name" value="Importin_beta"/>
</dbReference>
<evidence type="ECO:0000313" key="7">
    <source>
        <dbReference type="Proteomes" id="UP000023152"/>
    </source>
</evidence>
<comment type="subcellular location">
    <subcellularLocation>
        <location evidence="1">Cytoplasm</location>
    </subcellularLocation>
</comment>
<evidence type="ECO:0000256" key="4">
    <source>
        <dbReference type="ARBA" id="ARBA00022737"/>
    </source>
</evidence>
<name>X6MJV0_RETFI</name>
<sequence>EQLPMTVRKQAVNYMTWMCKAKPKLVLKYKFVEHFLHLCVTLLMESKDIEERSFDDNGENVDFVTATGIACDLLDEIFLNIPSETCFPLAIQAIEKLRTDENPSKRKSAFVIMAMMAEGCNLTISKGQTLSKLLHIAIKGIKDNDTYCRKCAFEALSQLCTHVADDMTKYHKMLLPEIFKAVECPNEDIRVIDKALNTIELFIDCFDDHIAKSDIDFKIEHYLDSIMATIVSWSI</sequence>
<dbReference type="Gene3D" id="1.25.10.10">
    <property type="entry name" value="Leucine-rich Repeat Variant"/>
    <property type="match status" value="1"/>
</dbReference>
<keyword evidence="4" id="KW-0677">Repeat</keyword>
<evidence type="ECO:0000256" key="3">
    <source>
        <dbReference type="ARBA" id="ARBA00022490"/>
    </source>
</evidence>
<dbReference type="SUPFAM" id="SSF48371">
    <property type="entry name" value="ARM repeat"/>
    <property type="match status" value="1"/>
</dbReference>
<dbReference type="PANTHER" id="PTHR10527">
    <property type="entry name" value="IMPORTIN BETA"/>
    <property type="match status" value="1"/>
</dbReference>
<dbReference type="EMBL" id="ASPP01020672">
    <property type="protein sequence ID" value="ETO13335.1"/>
    <property type="molecule type" value="Genomic_DNA"/>
</dbReference>
<dbReference type="OrthoDB" id="7862313at2759"/>
<dbReference type="InterPro" id="IPR011989">
    <property type="entry name" value="ARM-like"/>
</dbReference>
<dbReference type="GO" id="GO:0006606">
    <property type="term" value="P:protein import into nucleus"/>
    <property type="evidence" value="ECO:0007669"/>
    <property type="project" value="InterPro"/>
</dbReference>
<keyword evidence="3" id="KW-0963">Cytoplasm</keyword>
<keyword evidence="5" id="KW-0653">Protein transport</keyword>
<protein>
    <submittedName>
        <fullName evidence="6">Karyopherin beta</fullName>
    </submittedName>
</protein>
<accession>X6MJV0</accession>
<evidence type="ECO:0000313" key="6">
    <source>
        <dbReference type="EMBL" id="ETO13335.1"/>
    </source>
</evidence>
<evidence type="ECO:0000256" key="2">
    <source>
        <dbReference type="ARBA" id="ARBA00022448"/>
    </source>
</evidence>
<gene>
    <name evidence="6" type="ORF">RFI_24041</name>
</gene>
<reference evidence="6 7" key="1">
    <citation type="journal article" date="2013" name="Curr. Biol.">
        <title>The Genome of the Foraminiferan Reticulomyxa filosa.</title>
        <authorList>
            <person name="Glockner G."/>
            <person name="Hulsmann N."/>
            <person name="Schleicher M."/>
            <person name="Noegel A.A."/>
            <person name="Eichinger L."/>
            <person name="Gallinger C."/>
            <person name="Pawlowski J."/>
            <person name="Sierra R."/>
            <person name="Euteneuer U."/>
            <person name="Pillet L."/>
            <person name="Moustafa A."/>
            <person name="Platzer M."/>
            <person name="Groth M."/>
            <person name="Szafranski K."/>
            <person name="Schliwa M."/>
        </authorList>
    </citation>
    <scope>NUCLEOTIDE SEQUENCE [LARGE SCALE GENOMIC DNA]</scope>
</reference>
<dbReference type="Proteomes" id="UP000023152">
    <property type="component" value="Unassembled WGS sequence"/>
</dbReference>
<evidence type="ECO:0000256" key="5">
    <source>
        <dbReference type="ARBA" id="ARBA00022927"/>
    </source>
</evidence>
<evidence type="ECO:0000256" key="1">
    <source>
        <dbReference type="ARBA" id="ARBA00004496"/>
    </source>
</evidence>
<keyword evidence="7" id="KW-1185">Reference proteome</keyword>
<dbReference type="GO" id="GO:0005737">
    <property type="term" value="C:cytoplasm"/>
    <property type="evidence" value="ECO:0007669"/>
    <property type="project" value="UniProtKB-SubCell"/>
</dbReference>
<organism evidence="6 7">
    <name type="scientific">Reticulomyxa filosa</name>
    <dbReference type="NCBI Taxonomy" id="46433"/>
    <lineage>
        <taxon>Eukaryota</taxon>
        <taxon>Sar</taxon>
        <taxon>Rhizaria</taxon>
        <taxon>Retaria</taxon>
        <taxon>Foraminifera</taxon>
        <taxon>Monothalamids</taxon>
        <taxon>Reticulomyxidae</taxon>
        <taxon>Reticulomyxa</taxon>
    </lineage>
</organism>
<comment type="caution">
    <text evidence="6">The sequence shown here is derived from an EMBL/GenBank/DDBJ whole genome shotgun (WGS) entry which is preliminary data.</text>
</comment>
<feature type="non-terminal residue" evidence="6">
    <location>
        <position position="1"/>
    </location>
</feature>